<evidence type="ECO:0000256" key="5">
    <source>
        <dbReference type="ARBA" id="ARBA00023033"/>
    </source>
</evidence>
<dbReference type="PANTHER" id="PTHR47947:SF8">
    <property type="entry name" value="CYTOCHROME P450 82C4-LIKE"/>
    <property type="match status" value="1"/>
</dbReference>
<organism evidence="7 8">
    <name type="scientific">Turnera subulata</name>
    <dbReference type="NCBI Taxonomy" id="218843"/>
    <lineage>
        <taxon>Eukaryota</taxon>
        <taxon>Viridiplantae</taxon>
        <taxon>Streptophyta</taxon>
        <taxon>Embryophyta</taxon>
        <taxon>Tracheophyta</taxon>
        <taxon>Spermatophyta</taxon>
        <taxon>Magnoliopsida</taxon>
        <taxon>eudicotyledons</taxon>
        <taxon>Gunneridae</taxon>
        <taxon>Pentapetalae</taxon>
        <taxon>rosids</taxon>
        <taxon>fabids</taxon>
        <taxon>Malpighiales</taxon>
        <taxon>Passifloraceae</taxon>
        <taxon>Turnera</taxon>
    </lineage>
</organism>
<keyword evidence="1" id="KW-0349">Heme</keyword>
<feature type="transmembrane region" description="Helical" evidence="6">
    <location>
        <begin position="157"/>
        <end position="178"/>
    </location>
</feature>
<reference evidence="7" key="2">
    <citation type="journal article" date="2023" name="Plants (Basel)">
        <title>Annotation of the Turnera subulata (Passifloraceae) Draft Genome Reveals the S-Locus Evolved after the Divergence of Turneroideae from Passifloroideae in a Stepwise Manner.</title>
        <authorList>
            <person name="Henning P.M."/>
            <person name="Roalson E.H."/>
            <person name="Mir W."/>
            <person name="McCubbin A.G."/>
            <person name="Shore J.S."/>
        </authorList>
    </citation>
    <scope>NUCLEOTIDE SEQUENCE</scope>
    <source>
        <strain evidence="7">F60SS</strain>
    </source>
</reference>
<dbReference type="OrthoDB" id="2789670at2759"/>
<evidence type="ECO:0000313" key="7">
    <source>
        <dbReference type="EMBL" id="KAJ4826982.1"/>
    </source>
</evidence>
<dbReference type="Gene3D" id="1.10.630.10">
    <property type="entry name" value="Cytochrome P450"/>
    <property type="match status" value="1"/>
</dbReference>
<dbReference type="GO" id="GO:0046246">
    <property type="term" value="P:terpene biosynthetic process"/>
    <property type="evidence" value="ECO:0007669"/>
    <property type="project" value="TreeGrafter"/>
</dbReference>
<dbReference type="PRINTS" id="PR00463">
    <property type="entry name" value="EP450I"/>
</dbReference>
<dbReference type="EMBL" id="JAKUCV010006524">
    <property type="protein sequence ID" value="KAJ4826982.1"/>
    <property type="molecule type" value="Genomic_DNA"/>
</dbReference>
<name>A0A9Q0J3T2_9ROSI</name>
<dbReference type="Proteomes" id="UP001141552">
    <property type="component" value="Unassembled WGS sequence"/>
</dbReference>
<dbReference type="GO" id="GO:0004497">
    <property type="term" value="F:monooxygenase activity"/>
    <property type="evidence" value="ECO:0007669"/>
    <property type="project" value="UniProtKB-KW"/>
</dbReference>
<evidence type="ECO:0000256" key="2">
    <source>
        <dbReference type="ARBA" id="ARBA00022723"/>
    </source>
</evidence>
<dbReference type="AlphaFoldDB" id="A0A9Q0J3T2"/>
<protein>
    <recommendedName>
        <fullName evidence="9">Cytochrome P450</fullName>
    </recommendedName>
</protein>
<comment type="caution">
    <text evidence="7">The sequence shown here is derived from an EMBL/GenBank/DDBJ whole genome shotgun (WGS) entry which is preliminary data.</text>
</comment>
<keyword evidence="5" id="KW-0503">Monooxygenase</keyword>
<evidence type="ECO:0008006" key="9">
    <source>
        <dbReference type="Google" id="ProtNLM"/>
    </source>
</evidence>
<dbReference type="SUPFAM" id="SSF48264">
    <property type="entry name" value="Cytochrome P450"/>
    <property type="match status" value="1"/>
</dbReference>
<evidence type="ECO:0000313" key="8">
    <source>
        <dbReference type="Proteomes" id="UP001141552"/>
    </source>
</evidence>
<keyword evidence="4" id="KW-0408">Iron</keyword>
<keyword evidence="6" id="KW-0812">Transmembrane</keyword>
<dbReference type="Pfam" id="PF00067">
    <property type="entry name" value="p450"/>
    <property type="match status" value="1"/>
</dbReference>
<dbReference type="GO" id="GO:0005506">
    <property type="term" value="F:iron ion binding"/>
    <property type="evidence" value="ECO:0007669"/>
    <property type="project" value="InterPro"/>
</dbReference>
<dbReference type="PANTHER" id="PTHR47947">
    <property type="entry name" value="CYTOCHROME P450 82C3-RELATED"/>
    <property type="match status" value="1"/>
</dbReference>
<dbReference type="InterPro" id="IPR001128">
    <property type="entry name" value="Cyt_P450"/>
</dbReference>
<keyword evidence="8" id="KW-1185">Reference proteome</keyword>
<gene>
    <name evidence="7" type="ORF">Tsubulata_038903</name>
</gene>
<accession>A0A9Q0J3T2</accession>
<dbReference type="InterPro" id="IPR050651">
    <property type="entry name" value="Plant_Cytochrome_P450_Monoox"/>
</dbReference>
<evidence type="ECO:0000256" key="6">
    <source>
        <dbReference type="SAM" id="Phobius"/>
    </source>
</evidence>
<dbReference type="GO" id="GO:0020037">
    <property type="term" value="F:heme binding"/>
    <property type="evidence" value="ECO:0007669"/>
    <property type="project" value="InterPro"/>
</dbReference>
<evidence type="ECO:0000256" key="1">
    <source>
        <dbReference type="ARBA" id="ARBA00022617"/>
    </source>
</evidence>
<dbReference type="InterPro" id="IPR036396">
    <property type="entry name" value="Cyt_P450_sf"/>
</dbReference>
<reference evidence="7" key="1">
    <citation type="submission" date="2022-02" db="EMBL/GenBank/DDBJ databases">
        <authorList>
            <person name="Henning P.M."/>
            <person name="McCubbin A.G."/>
            <person name="Shore J.S."/>
        </authorList>
    </citation>
    <scope>NUCLEOTIDE SEQUENCE</scope>
    <source>
        <strain evidence="7">F60SS</strain>
        <tissue evidence="7">Leaves</tissue>
    </source>
</reference>
<keyword evidence="2" id="KW-0479">Metal-binding</keyword>
<proteinExistence type="predicted"/>
<dbReference type="GO" id="GO:0016705">
    <property type="term" value="F:oxidoreductase activity, acting on paired donors, with incorporation or reduction of molecular oxygen"/>
    <property type="evidence" value="ECO:0007669"/>
    <property type="project" value="InterPro"/>
</dbReference>
<evidence type="ECO:0000256" key="3">
    <source>
        <dbReference type="ARBA" id="ARBA00023002"/>
    </source>
</evidence>
<sequence length="287" mass="32873">MKLVHRTLGEKADKYGPILSLRLGIHQAVVVSDWEAVKECFSTNDRVFLARPITLAVKIMAYNHAMFAVSPYGKYWRDIRKLAMIELLSNRRLELMKHVRDTEVRIFVKELYNKAESIGDLTMNIIVRMIAGKRYFGDSRKDNNEESRRCRKAFSDFFYLVGLFLVSDAVPWLGWLDLVMGTVGKMKRTAREIDSVLGSWVNEHRQKRLNGNINEEEQDLIHVMLSTMDGDQISSLHDANTIVKANCLLRTVSDTSVDMSESPGLTFPRATPLAVVLKPRLNYSIYD</sequence>
<evidence type="ECO:0000256" key="4">
    <source>
        <dbReference type="ARBA" id="ARBA00023004"/>
    </source>
</evidence>
<keyword evidence="3" id="KW-0560">Oxidoreductase</keyword>
<keyword evidence="6" id="KW-0472">Membrane</keyword>
<keyword evidence="6" id="KW-1133">Transmembrane helix</keyword>
<dbReference type="InterPro" id="IPR002401">
    <property type="entry name" value="Cyt_P450_E_grp-I"/>
</dbReference>